<keyword evidence="11 17" id="KW-0808">Transferase</keyword>
<evidence type="ECO:0000259" key="22">
    <source>
        <dbReference type="Pfam" id="PF02896"/>
    </source>
</evidence>
<dbReference type="GO" id="GO:0046872">
    <property type="term" value="F:metal ion binding"/>
    <property type="evidence" value="ECO:0007669"/>
    <property type="project" value="UniProtKB-KW"/>
</dbReference>
<evidence type="ECO:0000256" key="6">
    <source>
        <dbReference type="ARBA" id="ARBA00012232"/>
    </source>
</evidence>
<evidence type="ECO:0000256" key="13">
    <source>
        <dbReference type="ARBA" id="ARBA00022723"/>
    </source>
</evidence>
<feature type="binding site" evidence="19">
    <location>
        <position position="295"/>
    </location>
    <ligand>
        <name>phosphoenolpyruvate</name>
        <dbReference type="ChEBI" id="CHEBI:58702"/>
    </ligand>
</feature>
<dbReference type="PRINTS" id="PR01736">
    <property type="entry name" value="PHPHTRNFRASE"/>
</dbReference>
<dbReference type="Gene3D" id="3.50.30.10">
    <property type="entry name" value="Phosphohistidine domain"/>
    <property type="match status" value="1"/>
</dbReference>
<dbReference type="RefSeq" id="WP_147669558.1">
    <property type="nucleotide sequence ID" value="NZ_CP120678.1"/>
</dbReference>
<evidence type="ECO:0000256" key="2">
    <source>
        <dbReference type="ARBA" id="ARBA00001946"/>
    </source>
</evidence>
<feature type="active site" description="Proton donor" evidence="18">
    <location>
        <position position="501"/>
    </location>
</feature>
<dbReference type="PIRSF" id="PIRSF000732">
    <property type="entry name" value="PTS_enzyme_I"/>
    <property type="match status" value="1"/>
</dbReference>
<dbReference type="EC" id="2.7.3.9" evidence="6 17"/>
<evidence type="ECO:0000256" key="5">
    <source>
        <dbReference type="ARBA" id="ARBA00007837"/>
    </source>
</evidence>
<dbReference type="AlphaFoldDB" id="A0A9Y2EQZ3"/>
<dbReference type="Pfam" id="PF02896">
    <property type="entry name" value="PEP-utilizers_C"/>
    <property type="match status" value="1"/>
</dbReference>
<reference evidence="24" key="1">
    <citation type="submission" date="2023-03" db="EMBL/GenBank/DDBJ databases">
        <title>Selenobaculum gbiensis gen. nov. sp. nov., a new bacterium isolated from the gut microbiota of IBD patient.</title>
        <authorList>
            <person name="Yeo S."/>
            <person name="Park H."/>
            <person name="Huh C.S."/>
        </authorList>
    </citation>
    <scope>NUCLEOTIDE SEQUENCE</scope>
    <source>
        <strain evidence="24">ICN-92133</strain>
    </source>
</reference>
<dbReference type="InterPro" id="IPR008279">
    <property type="entry name" value="PEP-util_enz_mobile_dom"/>
</dbReference>
<dbReference type="GO" id="GO:0016301">
    <property type="term" value="F:kinase activity"/>
    <property type="evidence" value="ECO:0007669"/>
    <property type="project" value="UniProtKB-KW"/>
</dbReference>
<dbReference type="InterPro" id="IPR015813">
    <property type="entry name" value="Pyrv/PenolPyrv_kinase-like_dom"/>
</dbReference>
<keyword evidence="10 17" id="KW-0762">Sugar transport</keyword>
<keyword evidence="12 17" id="KW-0598">Phosphotransferase system</keyword>
<dbReference type="InterPro" id="IPR036618">
    <property type="entry name" value="PtsI_HPr-bd_sf"/>
</dbReference>
<evidence type="ECO:0000259" key="21">
    <source>
        <dbReference type="Pfam" id="PF00391"/>
    </source>
</evidence>
<keyword evidence="15 17" id="KW-0460">Magnesium</keyword>
<evidence type="ECO:0000256" key="11">
    <source>
        <dbReference type="ARBA" id="ARBA00022679"/>
    </source>
</evidence>
<dbReference type="InterPro" id="IPR008731">
    <property type="entry name" value="PTS_EIN"/>
</dbReference>
<organism evidence="24 25">
    <name type="scientific">Selenobaculum gibii</name>
    <dbReference type="NCBI Taxonomy" id="3054208"/>
    <lineage>
        <taxon>Bacteria</taxon>
        <taxon>Bacillati</taxon>
        <taxon>Bacillota</taxon>
        <taxon>Negativicutes</taxon>
        <taxon>Selenomonadales</taxon>
        <taxon>Selenomonadaceae</taxon>
        <taxon>Selenobaculum</taxon>
    </lineage>
</organism>
<dbReference type="InterPro" id="IPR040442">
    <property type="entry name" value="Pyrv_kinase-like_dom_sf"/>
</dbReference>
<feature type="domain" description="PEP-utilising enzyme mobile" evidence="21">
    <location>
        <begin position="152"/>
        <end position="224"/>
    </location>
</feature>
<name>A0A9Y2EQZ3_9FIRM</name>
<keyword evidence="9 17" id="KW-0963">Cytoplasm</keyword>
<feature type="binding site" evidence="19">
    <location>
        <position position="464"/>
    </location>
    <ligand>
        <name>phosphoenolpyruvate</name>
        <dbReference type="ChEBI" id="CHEBI:58702"/>
    </ligand>
</feature>
<evidence type="ECO:0000256" key="18">
    <source>
        <dbReference type="PIRSR" id="PIRSR000732-1"/>
    </source>
</evidence>
<comment type="cofactor">
    <cofactor evidence="2 17 20">
        <name>Mg(2+)</name>
        <dbReference type="ChEBI" id="CHEBI:18420"/>
    </cofactor>
</comment>
<dbReference type="PROSITE" id="PS00742">
    <property type="entry name" value="PEP_ENZYMES_2"/>
    <property type="match status" value="1"/>
</dbReference>
<feature type="binding site" evidence="20">
    <location>
        <position position="430"/>
    </location>
    <ligand>
        <name>Mg(2+)</name>
        <dbReference type="ChEBI" id="CHEBI:18420"/>
    </ligand>
</feature>
<dbReference type="PANTHER" id="PTHR46244:SF3">
    <property type="entry name" value="PHOSPHOENOLPYRUVATE-PROTEIN PHOSPHOTRANSFERASE"/>
    <property type="match status" value="1"/>
</dbReference>
<evidence type="ECO:0000256" key="16">
    <source>
        <dbReference type="ARBA" id="ARBA00033235"/>
    </source>
</evidence>
<evidence type="ECO:0000259" key="23">
    <source>
        <dbReference type="Pfam" id="PF05524"/>
    </source>
</evidence>
<dbReference type="GO" id="GO:0009401">
    <property type="term" value="P:phosphoenolpyruvate-dependent sugar phosphotransferase system"/>
    <property type="evidence" value="ECO:0007669"/>
    <property type="project" value="UniProtKB-KW"/>
</dbReference>
<dbReference type="SUPFAM" id="SSF47831">
    <property type="entry name" value="Enzyme I of the PEP:sugar phosphotransferase system HPr-binding (sub)domain"/>
    <property type="match status" value="1"/>
</dbReference>
<comment type="subcellular location">
    <subcellularLocation>
        <location evidence="4 17">Cytoplasm</location>
    </subcellularLocation>
</comment>
<feature type="binding site" evidence="20">
    <location>
        <position position="454"/>
    </location>
    <ligand>
        <name>Mg(2+)</name>
        <dbReference type="ChEBI" id="CHEBI:18420"/>
    </ligand>
</feature>
<sequence length="568" mass="61741">MPDVLQGKGVISGIAIGKVMLVSQNIDGYLAAYDAGDSESEIQKVHEAIRNVVADLEASVEMLKAKESIDRAAIMEAHLMMAQDSSLESAIIDKVTSTGSAPRAILDASEEYAAMFEAMDDAYLKERAVDIRDVGRRIAKRLLGVPEPELGDEAVILCGHEIEPSVIANIPSNKIGGVILGQGSTTCHAVIIAKARAITTVVGLGKKVEAIKDGTMVLIDGDEGEVLINPDERTITSYQKRLEEQKRQQEHYAQLAPLPAITTDGVKVQLAANIGSADDVKSALTYGCEGVGLFRTEFVFMGKENIPTEEDQYLAYKKAVEKCAGNICVIRTMDIGGDKPLAYLDVPPEDNPFLGWRALRISLTREDLFIPQLKAILRAGVYGKAAIMLPMVISVTEINQVKTLLEKAKNELIAEGKEYSEDVSLGIMVETPAAAVMAPVLAKHVDFFSIGTNDLVQYTLAVDRVNHNVAYLYSHFHPAVLRLIYTTIKAARDHNIWAGMCGEMASDPAAAVLLLGMGIHELSMSAPSIPKVKEKIRKISFEEAKVILEAVLQLETAEEVKEYLKNNL</sequence>
<proteinExistence type="inferred from homology"/>
<keyword evidence="14 17" id="KW-0418">Kinase</keyword>
<evidence type="ECO:0000256" key="1">
    <source>
        <dbReference type="ARBA" id="ARBA00000683"/>
    </source>
</evidence>
<evidence type="ECO:0000256" key="17">
    <source>
        <dbReference type="PIRNR" id="PIRNR000732"/>
    </source>
</evidence>
<dbReference type="Pfam" id="PF00391">
    <property type="entry name" value="PEP-utilizers"/>
    <property type="match status" value="1"/>
</dbReference>
<dbReference type="PANTHER" id="PTHR46244">
    <property type="entry name" value="PHOSPHOENOLPYRUVATE-PROTEIN PHOSPHOTRANSFERASE"/>
    <property type="match status" value="1"/>
</dbReference>
<dbReference type="Pfam" id="PF05524">
    <property type="entry name" value="PEP-utilisers_N"/>
    <property type="match status" value="1"/>
</dbReference>
<dbReference type="Gene3D" id="3.20.20.60">
    <property type="entry name" value="Phosphoenolpyruvate-binding domains"/>
    <property type="match status" value="1"/>
</dbReference>
<comment type="function">
    <text evidence="3 17">General (non sugar-specific) component of the phosphoenolpyruvate-dependent sugar phosphotransferase system (sugar PTS). This major carbohydrate active-transport system catalyzes the phosphorylation of incoming sugar substrates concomitantly with their translocation across the cell membrane. Enzyme I transfers the phosphoryl group from phosphoenolpyruvate (PEP) to the phosphoryl carrier protein (HPr).</text>
</comment>
<dbReference type="Proteomes" id="UP001243623">
    <property type="component" value="Chromosome"/>
</dbReference>
<dbReference type="Gene3D" id="1.10.274.10">
    <property type="entry name" value="PtsI, HPr-binding domain"/>
    <property type="match status" value="1"/>
</dbReference>
<protein>
    <recommendedName>
        <fullName evidence="7 17">Phosphoenolpyruvate-protein phosphotransferase</fullName>
        <ecNumber evidence="6 17">2.7.3.9</ecNumber>
    </recommendedName>
    <alternativeName>
        <fullName evidence="16 17">Phosphotransferase system, enzyme I</fullName>
    </alternativeName>
</protein>
<dbReference type="InterPro" id="IPR023151">
    <property type="entry name" value="PEP_util_CS"/>
</dbReference>
<dbReference type="InterPro" id="IPR036637">
    <property type="entry name" value="Phosphohistidine_dom_sf"/>
</dbReference>
<dbReference type="GO" id="GO:0008965">
    <property type="term" value="F:phosphoenolpyruvate-protein phosphotransferase activity"/>
    <property type="evidence" value="ECO:0007669"/>
    <property type="project" value="UniProtKB-EC"/>
</dbReference>
<feature type="domain" description="Phosphotransferase system enzyme I N-terminal" evidence="23">
    <location>
        <begin position="6"/>
        <end position="127"/>
    </location>
</feature>
<gene>
    <name evidence="24" type="primary">ptsP</name>
    <name evidence="24" type="ORF">P3F81_11930</name>
</gene>
<dbReference type="SUPFAM" id="SSF51621">
    <property type="entry name" value="Phosphoenolpyruvate/pyruvate domain"/>
    <property type="match status" value="1"/>
</dbReference>
<evidence type="ECO:0000256" key="4">
    <source>
        <dbReference type="ARBA" id="ARBA00004496"/>
    </source>
</evidence>
<evidence type="ECO:0000256" key="15">
    <source>
        <dbReference type="ARBA" id="ARBA00022842"/>
    </source>
</evidence>
<evidence type="ECO:0000256" key="10">
    <source>
        <dbReference type="ARBA" id="ARBA00022597"/>
    </source>
</evidence>
<evidence type="ECO:0000313" key="24">
    <source>
        <dbReference type="EMBL" id="WIW70577.1"/>
    </source>
</evidence>
<dbReference type="InterPro" id="IPR000121">
    <property type="entry name" value="PEP_util_C"/>
</dbReference>
<evidence type="ECO:0000256" key="7">
    <source>
        <dbReference type="ARBA" id="ARBA00016544"/>
    </source>
</evidence>
<evidence type="ECO:0000256" key="3">
    <source>
        <dbReference type="ARBA" id="ARBA00002728"/>
    </source>
</evidence>
<dbReference type="NCBIfam" id="TIGR01417">
    <property type="entry name" value="PTS_I_fam"/>
    <property type="match status" value="1"/>
</dbReference>
<feature type="binding site" evidence="19">
    <location>
        <position position="331"/>
    </location>
    <ligand>
        <name>phosphoenolpyruvate</name>
        <dbReference type="ChEBI" id="CHEBI:58702"/>
    </ligand>
</feature>
<keyword evidence="25" id="KW-1185">Reference proteome</keyword>
<evidence type="ECO:0000256" key="20">
    <source>
        <dbReference type="PIRSR" id="PIRSR000732-3"/>
    </source>
</evidence>
<dbReference type="GO" id="GO:0005737">
    <property type="term" value="C:cytoplasm"/>
    <property type="evidence" value="ECO:0007669"/>
    <property type="project" value="UniProtKB-SubCell"/>
</dbReference>
<feature type="domain" description="PEP-utilising enzyme C-terminal" evidence="22">
    <location>
        <begin position="252"/>
        <end position="540"/>
    </location>
</feature>
<evidence type="ECO:0000313" key="25">
    <source>
        <dbReference type="Proteomes" id="UP001243623"/>
    </source>
</evidence>
<evidence type="ECO:0000256" key="12">
    <source>
        <dbReference type="ARBA" id="ARBA00022683"/>
    </source>
</evidence>
<accession>A0A9Y2EQZ3</accession>
<dbReference type="InterPro" id="IPR050499">
    <property type="entry name" value="PEP-utilizing_PTS_enzyme"/>
</dbReference>
<evidence type="ECO:0000256" key="9">
    <source>
        <dbReference type="ARBA" id="ARBA00022490"/>
    </source>
</evidence>
<evidence type="ECO:0000256" key="19">
    <source>
        <dbReference type="PIRSR" id="PIRSR000732-2"/>
    </source>
</evidence>
<comment type="similarity">
    <text evidence="5 17">Belongs to the PEP-utilizing enzyme family.</text>
</comment>
<feature type="binding site" evidence="19">
    <location>
        <begin position="453"/>
        <end position="454"/>
    </location>
    <ligand>
        <name>phosphoenolpyruvate</name>
        <dbReference type="ChEBI" id="CHEBI:58702"/>
    </ligand>
</feature>
<evidence type="ECO:0000256" key="8">
    <source>
        <dbReference type="ARBA" id="ARBA00022448"/>
    </source>
</evidence>
<dbReference type="KEGG" id="sgbi:P3F81_11930"/>
<feature type="active site" description="Tele-phosphohistidine intermediate" evidence="18">
    <location>
        <position position="188"/>
    </location>
</feature>
<dbReference type="SUPFAM" id="SSF52009">
    <property type="entry name" value="Phosphohistidine domain"/>
    <property type="match status" value="1"/>
</dbReference>
<dbReference type="InterPro" id="IPR006318">
    <property type="entry name" value="PTS_EI-like"/>
</dbReference>
<comment type="catalytic activity">
    <reaction evidence="1 17">
        <text>L-histidyl-[protein] + phosphoenolpyruvate = N(pros)-phospho-L-histidyl-[protein] + pyruvate</text>
        <dbReference type="Rhea" id="RHEA:23880"/>
        <dbReference type="Rhea" id="RHEA-COMP:9745"/>
        <dbReference type="Rhea" id="RHEA-COMP:9746"/>
        <dbReference type="ChEBI" id="CHEBI:15361"/>
        <dbReference type="ChEBI" id="CHEBI:29979"/>
        <dbReference type="ChEBI" id="CHEBI:58702"/>
        <dbReference type="ChEBI" id="CHEBI:64837"/>
        <dbReference type="EC" id="2.7.3.9"/>
    </reaction>
</comment>
<dbReference type="InterPro" id="IPR024692">
    <property type="entry name" value="PTS_EI"/>
</dbReference>
<keyword evidence="8 17" id="KW-0813">Transport</keyword>
<evidence type="ECO:0000256" key="14">
    <source>
        <dbReference type="ARBA" id="ARBA00022777"/>
    </source>
</evidence>
<keyword evidence="13 17" id="KW-0479">Metal-binding</keyword>
<dbReference type="EMBL" id="CP120678">
    <property type="protein sequence ID" value="WIW70577.1"/>
    <property type="molecule type" value="Genomic_DNA"/>
</dbReference>